<dbReference type="Gene3D" id="3.30.450.150">
    <property type="entry name" value="Haem-degrading domain"/>
    <property type="match status" value="1"/>
</dbReference>
<reference evidence="1 2" key="1">
    <citation type="submission" date="2024-04" db="EMBL/GenBank/DDBJ databases">
        <title>Draft genome sequence of Sessilibacter corallicola NBRC 116591.</title>
        <authorList>
            <person name="Miyakawa T."/>
            <person name="Kusuya Y."/>
            <person name="Miura T."/>
        </authorList>
    </citation>
    <scope>NUCLEOTIDE SEQUENCE [LARGE SCALE GENOMIC DNA]</scope>
    <source>
        <strain evidence="1 2">KU-00831-HH</strain>
    </source>
</reference>
<organism evidence="1 2">
    <name type="scientific">Sessilibacter corallicola</name>
    <dbReference type="NCBI Taxonomy" id="2904075"/>
    <lineage>
        <taxon>Bacteria</taxon>
        <taxon>Pseudomonadati</taxon>
        <taxon>Pseudomonadota</taxon>
        <taxon>Gammaproteobacteria</taxon>
        <taxon>Cellvibrionales</taxon>
        <taxon>Cellvibrionaceae</taxon>
        <taxon>Sessilibacter</taxon>
    </lineage>
</organism>
<comment type="caution">
    <text evidence="1">The sequence shown here is derived from an EMBL/GenBank/DDBJ whole genome shotgun (WGS) entry which is preliminary data.</text>
</comment>
<protein>
    <submittedName>
        <fullName evidence="1">Heme-binding protein</fullName>
    </submittedName>
</protein>
<dbReference type="EMBL" id="BAABWN010000020">
    <property type="protein sequence ID" value="GAA6170163.1"/>
    <property type="molecule type" value="Genomic_DNA"/>
</dbReference>
<dbReference type="InterPro" id="IPR038084">
    <property type="entry name" value="PduO/GlcC-like_sf"/>
</dbReference>
<accession>A0ABQ0AES7</accession>
<gene>
    <name evidence="1" type="ORF">NBRC116591_39760</name>
</gene>
<dbReference type="Proteomes" id="UP001465153">
    <property type="component" value="Unassembled WGS sequence"/>
</dbReference>
<proteinExistence type="predicted"/>
<evidence type="ECO:0000313" key="1">
    <source>
        <dbReference type="EMBL" id="GAA6170163.1"/>
    </source>
</evidence>
<keyword evidence="2" id="KW-1185">Reference proteome</keyword>
<evidence type="ECO:0000313" key="2">
    <source>
        <dbReference type="Proteomes" id="UP001465153"/>
    </source>
</evidence>
<sequence>MFKHLNNVRHNHKKQTLMKLKELDMFQKTLAKVGKSLLAVAVASTVATAADARNDLPSHGELRRALQTVVGAEVNGGAGLEFWAVIVDRDNVVRTVVFSGDDRSSQLPIGRVVTTAKATTVNALSLENFVVSNPQLSQPTLRNGLFQNLPDAFPVSDAGFRGPARLFGTRKDPMIGRIQGGATALGGGLALFNDDGEVIGGLGIGGEVHPCADHNAAWILRDMLGLDNLPPGIGFSETGDDNIVHDLDENGVSASGFGTVECSPEATAISAALPTIYPIGPNY</sequence>
<name>A0ABQ0AES7_9GAMM</name>